<keyword evidence="2" id="KW-0723">Serine/threonine-protein kinase</keyword>
<dbReference type="SMART" id="SM00220">
    <property type="entry name" value="S_TKc"/>
    <property type="match status" value="1"/>
</dbReference>
<keyword evidence="9" id="KW-0812">Transmembrane</keyword>
<evidence type="ECO:0000256" key="2">
    <source>
        <dbReference type="ARBA" id="ARBA00022527"/>
    </source>
</evidence>
<keyword evidence="5 12" id="KW-0418">Kinase</keyword>
<comment type="caution">
    <text evidence="12">The sequence shown here is derived from an EMBL/GenBank/DDBJ whole genome shotgun (WGS) entry which is preliminary data.</text>
</comment>
<organism evidence="12 13">
    <name type="scientific">Fluviicoccus keumensis</name>
    <dbReference type="NCBI Taxonomy" id="1435465"/>
    <lineage>
        <taxon>Bacteria</taxon>
        <taxon>Pseudomonadati</taxon>
        <taxon>Pseudomonadota</taxon>
        <taxon>Gammaproteobacteria</taxon>
        <taxon>Moraxellales</taxon>
        <taxon>Moraxellaceae</taxon>
        <taxon>Fluviicoccus</taxon>
    </lineage>
</organism>
<dbReference type="EC" id="2.7.11.1" evidence="1"/>
<keyword evidence="6 8" id="KW-0067">ATP-binding</keyword>
<evidence type="ECO:0000256" key="5">
    <source>
        <dbReference type="ARBA" id="ARBA00022777"/>
    </source>
</evidence>
<dbReference type="Gene3D" id="3.30.200.20">
    <property type="entry name" value="Phosphorylase Kinase, domain 1"/>
    <property type="match status" value="1"/>
</dbReference>
<proteinExistence type="predicted"/>
<reference evidence="12 13" key="1">
    <citation type="submission" date="2019-02" db="EMBL/GenBank/DDBJ databases">
        <title>Genomic Encyclopedia of Type Strains, Phase IV (KMG-IV): sequencing the most valuable type-strain genomes for metagenomic binning, comparative biology and taxonomic classification.</title>
        <authorList>
            <person name="Goeker M."/>
        </authorList>
    </citation>
    <scope>NUCLEOTIDE SEQUENCE [LARGE SCALE GENOMIC DNA]</scope>
    <source>
        <strain evidence="12 13">DSM 105135</strain>
    </source>
</reference>
<sequence length="856" mass="94242">MRKISFSWKSDWVFALAISAVVAALSSSPVVDNLERYAYDMGVRSSHHEPGDKIAVIAIDDQSISNIGRWPWPRSYLAQMIGALNQGGAKAIGLPIFLSEPQIDPGLKYLRELNEFYGQKLANPPLGDNPDVGELGMKLAEAESALNTDQQLADSMAAAKNVVLPMQFVLGPMQGHPDKPLPDFVQRNQVTAIADRIDAANTGRLPPETSEAVPPIAELGGSAALLGHLSINPDEDGGIRAEPLVVSYDGQYYPSLSLMLAARSLNLKPADIHLNLGESVQIGKLKIKTDEFSQMRTYYYGDISDHPPFTVDSFYDVVSGKIPVSKYKDKIVIIGPTAYGLGSPQVTPISPAMEPALILAHNVASILNQNFYLVPEWSSALRWGLFLVAALYLMLGLPRLKASQAAVASVGFVVAILIAHFTLMTGSATWVPLMLPAILVVLGHVLMTTKHYLITERAKAHSDTQSAESNRQLGLALQQAGQLDMAFEKFRKCPREESLLDVLYNLALDYERKRQFNKAVSVYQYAAEINPDFRDLKQKLARAQKLEETVIFGGSSASASNATMIMDPNSDEKPMLGRYQVEKELGKGAMGVVYLGKDPKINRVVAIKTMALKDEFEDDELAEVKERFFREAETAGRLNHPNIVTIYDAGEEHDLCYIAMEFLKGHDLARYVKPETLLPVPKVINIIHKAALALDYAHEFHIVHRDIKPANIMFNPENSEIKITDFGIARITDSSKTKTGTVLGTPTYMSPEQLAGQKVDGRSDLYSLGVMFYQMLTGTAPFRAESMAALMFKITNEPHPPLFSKRPELETQLPCISAVIDQALAKNPADRFQTGREFARAIKNCVESCAGHQQES</sequence>
<dbReference type="PROSITE" id="PS50011">
    <property type="entry name" value="PROTEIN_KINASE_DOM"/>
    <property type="match status" value="1"/>
</dbReference>
<evidence type="ECO:0000256" key="8">
    <source>
        <dbReference type="PROSITE-ProRule" id="PRU10141"/>
    </source>
</evidence>
<dbReference type="AlphaFoldDB" id="A0A4Q7ZBL4"/>
<dbReference type="RefSeq" id="WP_130412539.1">
    <property type="nucleotide sequence ID" value="NZ_SHKX01000011.1"/>
</dbReference>
<keyword evidence="13" id="KW-1185">Reference proteome</keyword>
<dbReference type="PROSITE" id="PS50005">
    <property type="entry name" value="TPR"/>
    <property type="match status" value="1"/>
</dbReference>
<dbReference type="InterPro" id="IPR007890">
    <property type="entry name" value="CHASE2"/>
</dbReference>
<name>A0A4Q7ZBL4_9GAMM</name>
<feature type="signal peptide" evidence="10">
    <location>
        <begin position="1"/>
        <end position="24"/>
    </location>
</feature>
<dbReference type="OrthoDB" id="9806704at2"/>
<dbReference type="CDD" id="cd14014">
    <property type="entry name" value="STKc_PknB_like"/>
    <property type="match status" value="1"/>
</dbReference>
<evidence type="ECO:0000256" key="10">
    <source>
        <dbReference type="SAM" id="SignalP"/>
    </source>
</evidence>
<evidence type="ECO:0000256" key="6">
    <source>
        <dbReference type="ARBA" id="ARBA00022840"/>
    </source>
</evidence>
<dbReference type="PANTHER" id="PTHR43289">
    <property type="entry name" value="MITOGEN-ACTIVATED PROTEIN KINASE KINASE KINASE 20-RELATED"/>
    <property type="match status" value="1"/>
</dbReference>
<evidence type="ECO:0000313" key="12">
    <source>
        <dbReference type="EMBL" id="RZU47229.1"/>
    </source>
</evidence>
<keyword evidence="3" id="KW-0808">Transferase</keyword>
<accession>A0A4Q7ZBL4</accession>
<keyword evidence="10" id="KW-0732">Signal</keyword>
<protein>
    <recommendedName>
        <fullName evidence="1">non-specific serine/threonine protein kinase</fullName>
        <ecNumber evidence="1">2.7.11.1</ecNumber>
    </recommendedName>
</protein>
<dbReference type="InterPro" id="IPR000719">
    <property type="entry name" value="Prot_kinase_dom"/>
</dbReference>
<evidence type="ECO:0000256" key="1">
    <source>
        <dbReference type="ARBA" id="ARBA00012513"/>
    </source>
</evidence>
<dbReference type="SMART" id="SM01080">
    <property type="entry name" value="CHASE2"/>
    <property type="match status" value="1"/>
</dbReference>
<dbReference type="Pfam" id="PF05226">
    <property type="entry name" value="CHASE2"/>
    <property type="match status" value="1"/>
</dbReference>
<feature type="domain" description="Protein kinase" evidence="11">
    <location>
        <begin position="579"/>
        <end position="843"/>
    </location>
</feature>
<evidence type="ECO:0000259" key="11">
    <source>
        <dbReference type="PROSITE" id="PS50011"/>
    </source>
</evidence>
<dbReference type="PROSITE" id="PS00108">
    <property type="entry name" value="PROTEIN_KINASE_ST"/>
    <property type="match status" value="1"/>
</dbReference>
<feature type="binding site" evidence="8">
    <location>
        <position position="613"/>
    </location>
    <ligand>
        <name>ATP</name>
        <dbReference type="ChEBI" id="CHEBI:30616"/>
    </ligand>
</feature>
<feature type="repeat" description="TPR" evidence="7">
    <location>
        <begin position="500"/>
        <end position="533"/>
    </location>
</feature>
<keyword evidence="7" id="KW-0802">TPR repeat</keyword>
<dbReference type="InterPro" id="IPR017441">
    <property type="entry name" value="Protein_kinase_ATP_BS"/>
</dbReference>
<evidence type="ECO:0000256" key="3">
    <source>
        <dbReference type="ARBA" id="ARBA00022679"/>
    </source>
</evidence>
<gene>
    <name evidence="12" type="ORF">EV700_1624</name>
</gene>
<dbReference type="GO" id="GO:0005524">
    <property type="term" value="F:ATP binding"/>
    <property type="evidence" value="ECO:0007669"/>
    <property type="project" value="UniProtKB-UniRule"/>
</dbReference>
<dbReference type="InterPro" id="IPR019734">
    <property type="entry name" value="TPR_rpt"/>
</dbReference>
<dbReference type="Gene3D" id="1.25.40.10">
    <property type="entry name" value="Tetratricopeptide repeat domain"/>
    <property type="match status" value="1"/>
</dbReference>
<dbReference type="Proteomes" id="UP000292423">
    <property type="component" value="Unassembled WGS sequence"/>
</dbReference>
<dbReference type="Gene3D" id="1.10.510.10">
    <property type="entry name" value="Transferase(Phosphotransferase) domain 1"/>
    <property type="match status" value="1"/>
</dbReference>
<keyword evidence="9" id="KW-1133">Transmembrane helix</keyword>
<dbReference type="PROSITE" id="PS00107">
    <property type="entry name" value="PROTEIN_KINASE_ATP"/>
    <property type="match status" value="1"/>
</dbReference>
<feature type="transmembrane region" description="Helical" evidence="9">
    <location>
        <begin position="405"/>
        <end position="423"/>
    </location>
</feature>
<keyword evidence="4 8" id="KW-0547">Nucleotide-binding</keyword>
<dbReference type="InterPro" id="IPR011990">
    <property type="entry name" value="TPR-like_helical_dom_sf"/>
</dbReference>
<dbReference type="FunFam" id="1.10.510.10:FF:000021">
    <property type="entry name" value="Serine/threonine protein kinase"/>
    <property type="match status" value="1"/>
</dbReference>
<dbReference type="GO" id="GO:0004674">
    <property type="term" value="F:protein serine/threonine kinase activity"/>
    <property type="evidence" value="ECO:0007669"/>
    <property type="project" value="UniProtKB-KW"/>
</dbReference>
<dbReference type="InterPro" id="IPR008271">
    <property type="entry name" value="Ser/Thr_kinase_AS"/>
</dbReference>
<dbReference type="PANTHER" id="PTHR43289:SF6">
    <property type="entry name" value="SERINE_THREONINE-PROTEIN KINASE NEKL-3"/>
    <property type="match status" value="1"/>
</dbReference>
<dbReference type="SMART" id="SM00028">
    <property type="entry name" value="TPR"/>
    <property type="match status" value="1"/>
</dbReference>
<evidence type="ECO:0000256" key="4">
    <source>
        <dbReference type="ARBA" id="ARBA00022741"/>
    </source>
</evidence>
<keyword evidence="9" id="KW-0472">Membrane</keyword>
<dbReference type="Pfam" id="PF00069">
    <property type="entry name" value="Pkinase"/>
    <property type="match status" value="1"/>
</dbReference>
<feature type="chain" id="PRO_5020416462" description="non-specific serine/threonine protein kinase" evidence="10">
    <location>
        <begin position="25"/>
        <end position="856"/>
    </location>
</feature>
<evidence type="ECO:0000256" key="9">
    <source>
        <dbReference type="SAM" id="Phobius"/>
    </source>
</evidence>
<dbReference type="SUPFAM" id="SSF48452">
    <property type="entry name" value="TPR-like"/>
    <property type="match status" value="1"/>
</dbReference>
<dbReference type="EMBL" id="SHKX01000011">
    <property type="protein sequence ID" value="RZU47229.1"/>
    <property type="molecule type" value="Genomic_DNA"/>
</dbReference>
<evidence type="ECO:0000256" key="7">
    <source>
        <dbReference type="PROSITE-ProRule" id="PRU00339"/>
    </source>
</evidence>
<dbReference type="InterPro" id="IPR011009">
    <property type="entry name" value="Kinase-like_dom_sf"/>
</dbReference>
<evidence type="ECO:0000313" key="13">
    <source>
        <dbReference type="Proteomes" id="UP000292423"/>
    </source>
</evidence>
<dbReference type="SUPFAM" id="SSF56112">
    <property type="entry name" value="Protein kinase-like (PK-like)"/>
    <property type="match status" value="1"/>
</dbReference>
<feature type="transmembrane region" description="Helical" evidence="9">
    <location>
        <begin position="380"/>
        <end position="398"/>
    </location>
</feature>